<keyword evidence="3 12" id="KW-0808">Transferase</keyword>
<dbReference type="InterPro" id="IPR002423">
    <property type="entry name" value="Cpn60/GroEL/TCP-1"/>
</dbReference>
<reference evidence="17" key="1">
    <citation type="journal article" date="2021" name="Open Biol.">
        <title>Shared evolutionary footprints suggest mitochondrial oxidative damage underlies multiple complex I losses in fungi.</title>
        <authorList>
            <person name="Schikora-Tamarit M.A."/>
            <person name="Marcet-Houben M."/>
            <person name="Nosek J."/>
            <person name="Gabaldon T."/>
        </authorList>
    </citation>
    <scope>NUCLEOTIDE SEQUENCE</scope>
    <source>
        <strain evidence="17">CBS6341</strain>
    </source>
</reference>
<dbReference type="Pfam" id="PF00118">
    <property type="entry name" value="Cpn60_TCP1"/>
    <property type="match status" value="1"/>
</dbReference>
<dbReference type="InterPro" id="IPR013083">
    <property type="entry name" value="Znf_RING/FYVE/PHD"/>
</dbReference>
<evidence type="ECO:0000256" key="1">
    <source>
        <dbReference type="ARBA" id="ARBA00000768"/>
    </source>
</evidence>
<dbReference type="InterPro" id="IPR027484">
    <property type="entry name" value="PInositol-4-P-5-kinase_N"/>
</dbReference>
<feature type="compositionally biased region" description="Basic and acidic residues" evidence="14">
    <location>
        <begin position="1491"/>
        <end position="1500"/>
    </location>
</feature>
<name>A0A9P8T8X9_9ASCO</name>
<dbReference type="SUPFAM" id="SSF57903">
    <property type="entry name" value="FYVE/PHD zinc finger"/>
    <property type="match status" value="1"/>
</dbReference>
<dbReference type="PANTHER" id="PTHR45748:SF7">
    <property type="entry name" value="1-PHOSPHATIDYLINOSITOL 3-PHOSPHATE 5-KINASE-RELATED"/>
    <property type="match status" value="1"/>
</dbReference>
<dbReference type="PROSITE" id="PS50178">
    <property type="entry name" value="ZF_FYVE"/>
    <property type="match status" value="1"/>
</dbReference>
<evidence type="ECO:0000259" key="15">
    <source>
        <dbReference type="PROSITE" id="PS50178"/>
    </source>
</evidence>
<feature type="compositionally biased region" description="Basic and acidic residues" evidence="14">
    <location>
        <begin position="290"/>
        <end position="302"/>
    </location>
</feature>
<evidence type="ECO:0000256" key="13">
    <source>
        <dbReference type="SAM" id="Coils"/>
    </source>
</evidence>
<dbReference type="PROSITE" id="PS51455">
    <property type="entry name" value="PIPK"/>
    <property type="match status" value="1"/>
</dbReference>
<dbReference type="GO" id="GO:0046854">
    <property type="term" value="P:phosphatidylinositol phosphate biosynthetic process"/>
    <property type="evidence" value="ECO:0007669"/>
    <property type="project" value="TreeGrafter"/>
</dbReference>
<dbReference type="InterPro" id="IPR027409">
    <property type="entry name" value="GroEL-like_apical_dom_sf"/>
</dbReference>
<evidence type="ECO:0000256" key="2">
    <source>
        <dbReference type="ARBA" id="ARBA00012009"/>
    </source>
</evidence>
<dbReference type="GO" id="GO:0000285">
    <property type="term" value="F:1-phosphatidylinositol-3-phosphate 5-kinase activity"/>
    <property type="evidence" value="ECO:0007669"/>
    <property type="project" value="UniProtKB-EC"/>
</dbReference>
<dbReference type="EMBL" id="JAEUBF010001309">
    <property type="protein sequence ID" value="KAH3670276.1"/>
    <property type="molecule type" value="Genomic_DNA"/>
</dbReference>
<evidence type="ECO:0000256" key="11">
    <source>
        <dbReference type="PROSITE-ProRule" id="PRU00091"/>
    </source>
</evidence>
<dbReference type="Gene3D" id="3.30.40.10">
    <property type="entry name" value="Zinc/RING finger domain, C3HC4 (zinc finger)"/>
    <property type="match status" value="1"/>
</dbReference>
<keyword evidence="4" id="KW-0479">Metal-binding</keyword>
<dbReference type="InterPro" id="IPR027483">
    <property type="entry name" value="PInositol-4-P-4/5-kinase_C_sf"/>
</dbReference>
<dbReference type="GO" id="GO:0032266">
    <property type="term" value="F:phosphatidylinositol-3-phosphate binding"/>
    <property type="evidence" value="ECO:0007669"/>
    <property type="project" value="UniProtKB-ARBA"/>
</dbReference>
<evidence type="ECO:0000256" key="7">
    <source>
        <dbReference type="ARBA" id="ARBA00022777"/>
    </source>
</evidence>
<dbReference type="FunFam" id="3.30.800.10:FF:000005">
    <property type="entry name" value="1-phosphatidylinositol-3-phosphate 5-kinase (Fab1)"/>
    <property type="match status" value="1"/>
</dbReference>
<dbReference type="CDD" id="cd17300">
    <property type="entry name" value="PIPKc_PIKfyve"/>
    <property type="match status" value="1"/>
</dbReference>
<dbReference type="FunFam" id="3.30.40.10:FF:000283">
    <property type="entry name" value="1-phosphatidylinositol-3-phosphate 5-kinase (Fab1)"/>
    <property type="match status" value="1"/>
</dbReference>
<dbReference type="SUPFAM" id="SSF52029">
    <property type="entry name" value="GroEL apical domain-like"/>
    <property type="match status" value="1"/>
</dbReference>
<keyword evidence="13" id="KW-0175">Coiled coil</keyword>
<feature type="compositionally biased region" description="Low complexity" evidence="14">
    <location>
        <begin position="51"/>
        <end position="60"/>
    </location>
</feature>
<comment type="caution">
    <text evidence="17">The sequence shown here is derived from an EMBL/GenBank/DDBJ whole genome shotgun (WGS) entry which is preliminary data.</text>
</comment>
<dbReference type="SMART" id="SM00064">
    <property type="entry name" value="FYVE"/>
    <property type="match status" value="1"/>
</dbReference>
<feature type="coiled-coil region" evidence="13">
    <location>
        <begin position="1200"/>
        <end position="1227"/>
    </location>
</feature>
<dbReference type="InterPro" id="IPR002498">
    <property type="entry name" value="PInositol-4-P-4/5-kinase_core"/>
</dbReference>
<evidence type="ECO:0000256" key="8">
    <source>
        <dbReference type="ARBA" id="ARBA00022833"/>
    </source>
</evidence>
<dbReference type="OrthoDB" id="158357at2759"/>
<dbReference type="InterPro" id="IPR044769">
    <property type="entry name" value="PIKfyve_PIPKc"/>
</dbReference>
<feature type="compositionally biased region" description="Polar residues" evidence="14">
    <location>
        <begin position="32"/>
        <end position="46"/>
    </location>
</feature>
<feature type="region of interest" description="Disordered" evidence="14">
    <location>
        <begin position="32"/>
        <end position="60"/>
    </location>
</feature>
<dbReference type="Proteomes" id="UP000769528">
    <property type="component" value="Unassembled WGS sequence"/>
</dbReference>
<evidence type="ECO:0000256" key="10">
    <source>
        <dbReference type="ARBA" id="ARBA00075294"/>
    </source>
</evidence>
<evidence type="ECO:0000256" key="12">
    <source>
        <dbReference type="PROSITE-ProRule" id="PRU00781"/>
    </source>
</evidence>
<sequence length="1968" mass="223988">MNSDLPPDDLVSFHVGVSSTNEDQNHMQLQQNNVDIPSNTPKISNGDQKRPPISSSSSIMSNIPSLASIASNTRSDAASTNTVKTTQGGLRLSTFDQSISTISQVESMANGKPAITNNGNTSRILSTYHNSNGSLPSVINAVPSRIPIEPTNPIAINRKNSISRHRFDDDNLSQISTSSLATSFSKNFLLGFLNNRQKDGMKAGGLISKEYWMKDETSTECFICQSPFTTFRRKHHCRICGQIFCNKCTLLISGEKFNHNGKMRVCKTCLSFATEYNDSSDDSSLMEESYAERTYSHDHQDNDQEGQTFEVGTPKSILNLPYQTSNDNLNETHSHHFSHHHTYSSTDNSGKGFISGVPIPPPRLAMTSNRNNESTEIPFSKSFNSRISSLHTKNFGRRKTFEKPLQFSRNDQFQNLTNVPRNTTEISFAEFVDNSTLPPSSFNFTNNSGHNSAIIDTHEEGLESPIADKDNYSGSEDEGSMSIYAALNLDRPELAEKQEYKTRPARNNNTRSLERAQASLFRMRNRRKSKSGLHKSRPSLFNDSTLLTSPTVSSSITQEPVEIKSELNAVCSSHLKSLLNQELKNEGVPNIEKWEEALIPLLHDAENVEYNVRGGDNIDIRQYVKLKRLEGGKLSDTKTIDGVVFSKTLALKDMPRHISNPRIALFMFPLEYNRTAQQHFMSLEPVIAQEKEFINKLVGRIVALNPDVVFVGATVSGLALKLLYEAGIAVAYNLKPQVIERISRLTQADIGISMDKLATNLKLGVCQSLDVKTFAYKNVTKTLIFLAGCDIRLGLTILIRGGDNKLLRKIKETSEFMVYAVCNLKFETAFYRDNFVYLPPDSYGKMLESAKEENLDETRYGSAFLSTFRKSLLSISPTVKFELPYLLAKAREFEELIRRAKSDLENLELNSELSANYLSILGLSISQLPGGEVEAQKLAICFVLKKISLLENRFSTRSRQWELFSSLSPDMLELSSHQKIAFLYSMVSSKTATACIGPHNLQIDYYWDNDMTLGKYIEHLVHSANNTCPEGCGQLVGDHYRSYVHGSAKIEVNVEKSQPRTPALQNVILTWSYCNECGYTSPYLPMSEATWKFSFGKFLELMFWSQRDSVTNLGNHTHDFAKDHTKYFTYNDFTVRMKYSEIDLLDILAPRSKMFWRPNTDITLKVSLRKHIIEKSQSFFDSVSARLNRVKVDSMSNDKMEAGQKRIQQLKEQVSKQQYEVEEKIDETYYSTGATDHLPLNSTLRFVQDLSVEWDVEFAKFESDYLPSEKDVTRITTLQLKKFLLDNPEEKKEEREEEKHGEKQEKQEETPEKDQIEAQGEKYNGKERFTSGKVRDNELVTNFEEKRRSYSNIRTNDLRSISDTLTDSAVTKGNPKGKVYEEVNRFEKLKNEKGAEPKRATSVSVNDYKAVPTSISEASTPMLTPTKTRLTSDQPRQPSSVSPVERKDPFDKLNSSSNHLKPQRPRFGISASDLELQLKEGRQRSFGSATSKDDSKEDSKVTKLTNFFDQIHFETLTKEFEMQREKERLKLIQNRYKAAPVSSSRPIVEVYKNVKDAVNEEPNTAASAVDDEESVHDEKLKDEVRLEPGLKDESLKIPQTEKTSLMKTLANFWADRSATLWKPLEYPVSSSEHIFVDSDVIVREDEPSSLVAFCLSSNDYIQKIGSIRSDENQNLESIMLNKKNVHLKYQFLEGVTILSCKIFFTEQFDAFRRKCGLEDDFIQSLSRCVKWDSAGGKSGSAFLKTLDDRLVMKELSSSELDSFVKFAPSYFEYMAQALFHDLPTVIAKIFGFYQIHIKNPITGKNFKMDVIIMENLFYEKKNLRIFDLKGSMRNRHVEKTGKENEVLLDENMVEYIYENPLFVREYDKKLLRASLWNDTLFLAKMNVMDYSLVIGIDDANKTLTVGIIDCIRTFTWDKKLESWVKEKAMVGSSNKEPTIVTPRQYKNRFREAMDRYFLMVPDTWYQGK</sequence>
<keyword evidence="18" id="KW-1185">Reference proteome</keyword>
<dbReference type="Pfam" id="PF01363">
    <property type="entry name" value="FYVE"/>
    <property type="match status" value="1"/>
</dbReference>
<organism evidence="17 18">
    <name type="scientific">Wickerhamomyces mucosus</name>
    <dbReference type="NCBI Taxonomy" id="1378264"/>
    <lineage>
        <taxon>Eukaryota</taxon>
        <taxon>Fungi</taxon>
        <taxon>Dikarya</taxon>
        <taxon>Ascomycota</taxon>
        <taxon>Saccharomycotina</taxon>
        <taxon>Saccharomycetes</taxon>
        <taxon>Phaffomycetales</taxon>
        <taxon>Wickerhamomycetaceae</taxon>
        <taxon>Wickerhamomyces</taxon>
    </lineage>
</organism>
<feature type="region of interest" description="Disordered" evidence="14">
    <location>
        <begin position="280"/>
        <end position="309"/>
    </location>
</feature>
<evidence type="ECO:0000256" key="5">
    <source>
        <dbReference type="ARBA" id="ARBA00022741"/>
    </source>
</evidence>
<dbReference type="EC" id="2.7.1.150" evidence="2"/>
<dbReference type="Gene3D" id="3.50.7.10">
    <property type="entry name" value="GroEL"/>
    <property type="match status" value="1"/>
</dbReference>
<keyword evidence="7 12" id="KW-0418">Kinase</keyword>
<feature type="domain" description="FYVE-type" evidence="15">
    <location>
        <begin position="215"/>
        <end position="274"/>
    </location>
</feature>
<dbReference type="Pfam" id="PF01504">
    <property type="entry name" value="PIP5K"/>
    <property type="match status" value="1"/>
</dbReference>
<dbReference type="InterPro" id="IPR011011">
    <property type="entry name" value="Znf_FYVE_PHD"/>
</dbReference>
<reference evidence="17" key="2">
    <citation type="submission" date="2021-01" db="EMBL/GenBank/DDBJ databases">
        <authorList>
            <person name="Schikora-Tamarit M.A."/>
        </authorList>
    </citation>
    <scope>NUCLEOTIDE SEQUENCE</scope>
    <source>
        <strain evidence="17">CBS6341</strain>
    </source>
</reference>
<keyword evidence="8" id="KW-0862">Zinc</keyword>
<dbReference type="GO" id="GO:0000329">
    <property type="term" value="C:fungal-type vacuole membrane"/>
    <property type="evidence" value="ECO:0007669"/>
    <property type="project" value="TreeGrafter"/>
</dbReference>
<keyword evidence="5 12" id="KW-0547">Nucleotide-binding</keyword>
<evidence type="ECO:0000256" key="3">
    <source>
        <dbReference type="ARBA" id="ARBA00022679"/>
    </source>
</evidence>
<feature type="compositionally biased region" description="Polar residues" evidence="14">
    <location>
        <begin position="1413"/>
        <end position="1442"/>
    </location>
</feature>
<feature type="region of interest" description="Disordered" evidence="14">
    <location>
        <begin position="1287"/>
        <end position="1330"/>
    </location>
</feature>
<evidence type="ECO:0000256" key="4">
    <source>
        <dbReference type="ARBA" id="ARBA00022723"/>
    </source>
</evidence>
<proteinExistence type="predicted"/>
<dbReference type="FunFam" id="3.30.810.10:FF:000001">
    <property type="entry name" value="1-phosphatidylinositol 3-phosphate 5-kinase FAB1"/>
    <property type="match status" value="1"/>
</dbReference>
<feature type="domain" description="PIPK" evidence="16">
    <location>
        <begin position="1630"/>
        <end position="1957"/>
    </location>
</feature>
<evidence type="ECO:0000313" key="18">
    <source>
        <dbReference type="Proteomes" id="UP000769528"/>
    </source>
</evidence>
<dbReference type="SUPFAM" id="SSF56104">
    <property type="entry name" value="SAICAR synthase-like"/>
    <property type="match status" value="1"/>
</dbReference>
<dbReference type="GO" id="GO:0005524">
    <property type="term" value="F:ATP binding"/>
    <property type="evidence" value="ECO:0007669"/>
    <property type="project" value="UniProtKB-UniRule"/>
</dbReference>
<dbReference type="FunFam" id="3.50.7.10:FF:000007">
    <property type="entry name" value="1-phosphatidylinositol 3-phosphate 5-kinase isoform X1"/>
    <property type="match status" value="1"/>
</dbReference>
<comment type="catalytic activity">
    <reaction evidence="1">
        <text>a 1,2-diacyl-sn-glycero-3-phospho-(1D-myo-inositol-3-phosphate) + ATP = a 1,2-diacyl-sn-glycero-3-phospho-(1D-myo-inositol-3,5-bisphosphate) + ADP + H(+)</text>
        <dbReference type="Rhea" id="RHEA:13609"/>
        <dbReference type="ChEBI" id="CHEBI:15378"/>
        <dbReference type="ChEBI" id="CHEBI:30616"/>
        <dbReference type="ChEBI" id="CHEBI:57923"/>
        <dbReference type="ChEBI" id="CHEBI:58088"/>
        <dbReference type="ChEBI" id="CHEBI:456216"/>
        <dbReference type="EC" id="2.7.1.150"/>
    </reaction>
</comment>
<protein>
    <recommendedName>
        <fullName evidence="2">1-phosphatidylinositol-3-phosphate 5-kinase</fullName>
        <ecNumber evidence="2">2.7.1.150</ecNumber>
    </recommendedName>
    <alternativeName>
        <fullName evidence="10">Type III PIP kinase</fullName>
    </alternativeName>
</protein>
<dbReference type="GO" id="GO:0010008">
    <property type="term" value="C:endosome membrane"/>
    <property type="evidence" value="ECO:0007669"/>
    <property type="project" value="TreeGrafter"/>
</dbReference>
<evidence type="ECO:0000256" key="9">
    <source>
        <dbReference type="ARBA" id="ARBA00022840"/>
    </source>
</evidence>
<feature type="region of interest" description="Disordered" evidence="14">
    <location>
        <begin position="1391"/>
        <end position="1500"/>
    </location>
</feature>
<evidence type="ECO:0000259" key="16">
    <source>
        <dbReference type="PROSITE" id="PS51455"/>
    </source>
</evidence>
<dbReference type="PANTHER" id="PTHR45748">
    <property type="entry name" value="1-PHOSPHATIDYLINOSITOL 3-PHOSPHATE 5-KINASE-RELATED"/>
    <property type="match status" value="1"/>
</dbReference>
<evidence type="ECO:0000256" key="6">
    <source>
        <dbReference type="ARBA" id="ARBA00022771"/>
    </source>
</evidence>
<feature type="region of interest" description="Disordered" evidence="14">
    <location>
        <begin position="524"/>
        <end position="548"/>
    </location>
</feature>
<dbReference type="CDD" id="cd03334">
    <property type="entry name" value="Fab1_TCP"/>
    <property type="match status" value="1"/>
</dbReference>
<accession>A0A9P8T8X9</accession>
<dbReference type="InterPro" id="IPR000306">
    <property type="entry name" value="Znf_FYVE"/>
</dbReference>
<gene>
    <name evidence="17" type="ORF">WICMUC_004929</name>
</gene>
<dbReference type="GO" id="GO:0008270">
    <property type="term" value="F:zinc ion binding"/>
    <property type="evidence" value="ECO:0007669"/>
    <property type="project" value="UniProtKB-KW"/>
</dbReference>
<feature type="compositionally biased region" description="Basic and acidic residues" evidence="14">
    <location>
        <begin position="1288"/>
        <end position="1330"/>
    </location>
</feature>
<dbReference type="Gene3D" id="3.30.810.10">
    <property type="entry name" value="2-Layer Sandwich"/>
    <property type="match status" value="1"/>
</dbReference>
<keyword evidence="9 12" id="KW-0067">ATP-binding</keyword>
<dbReference type="SMART" id="SM00330">
    <property type="entry name" value="PIPKc"/>
    <property type="match status" value="1"/>
</dbReference>
<evidence type="ECO:0000313" key="17">
    <source>
        <dbReference type="EMBL" id="KAH3670276.1"/>
    </source>
</evidence>
<evidence type="ECO:0000256" key="14">
    <source>
        <dbReference type="SAM" id="MobiDB-lite"/>
    </source>
</evidence>
<keyword evidence="6 11" id="KW-0863">Zinc-finger</keyword>
<feature type="compositionally biased region" description="Basic residues" evidence="14">
    <location>
        <begin position="524"/>
        <end position="537"/>
    </location>
</feature>
<dbReference type="Gene3D" id="3.30.800.10">
    <property type="entry name" value="Phosphatidylinositol Phosphate Kinase II Beta"/>
    <property type="match status" value="1"/>
</dbReference>
<dbReference type="InterPro" id="IPR017455">
    <property type="entry name" value="Znf_FYVE-rel"/>
</dbReference>